<evidence type="ECO:0000256" key="8">
    <source>
        <dbReference type="ARBA" id="ARBA00023125"/>
    </source>
</evidence>
<dbReference type="InterPro" id="IPR000212">
    <property type="entry name" value="DNA_helicase_UvrD/REP"/>
</dbReference>
<dbReference type="GO" id="GO:0005524">
    <property type="term" value="F:ATP binding"/>
    <property type="evidence" value="ECO:0007669"/>
    <property type="project" value="UniProtKB-KW"/>
</dbReference>
<feature type="region of interest" description="Disordered" evidence="14">
    <location>
        <begin position="338"/>
        <end position="358"/>
    </location>
</feature>
<evidence type="ECO:0000256" key="14">
    <source>
        <dbReference type="SAM" id="MobiDB-lite"/>
    </source>
</evidence>
<evidence type="ECO:0000256" key="6">
    <source>
        <dbReference type="ARBA" id="ARBA00022839"/>
    </source>
</evidence>
<evidence type="ECO:0000259" key="16">
    <source>
        <dbReference type="PROSITE" id="PS51217"/>
    </source>
</evidence>
<evidence type="ECO:0000256" key="11">
    <source>
        <dbReference type="ARBA" id="ARBA00034617"/>
    </source>
</evidence>
<keyword evidence="5" id="KW-0347">Helicase</keyword>
<gene>
    <name evidence="17" type="ORF">UFOPK1788_00216</name>
</gene>
<evidence type="ECO:0000256" key="9">
    <source>
        <dbReference type="ARBA" id="ARBA00023204"/>
    </source>
</evidence>
<dbReference type="GO" id="GO:0003677">
    <property type="term" value="F:DNA binding"/>
    <property type="evidence" value="ECO:0007669"/>
    <property type="project" value="UniProtKB-KW"/>
</dbReference>
<dbReference type="GO" id="GO:0033202">
    <property type="term" value="C:DNA helicase complex"/>
    <property type="evidence" value="ECO:0007669"/>
    <property type="project" value="TreeGrafter"/>
</dbReference>
<keyword evidence="8" id="KW-0238">DNA-binding</keyword>
<dbReference type="InterPro" id="IPR027417">
    <property type="entry name" value="P-loop_NTPase"/>
</dbReference>
<keyword evidence="1" id="KW-0540">Nuclease</keyword>
<dbReference type="EMBL" id="CAEZUE010000014">
    <property type="protein sequence ID" value="CAB4585851.1"/>
    <property type="molecule type" value="Genomic_DNA"/>
</dbReference>
<dbReference type="PROSITE" id="PS51198">
    <property type="entry name" value="UVRD_HELICASE_ATP_BIND"/>
    <property type="match status" value="1"/>
</dbReference>
<evidence type="ECO:0000256" key="3">
    <source>
        <dbReference type="ARBA" id="ARBA00022763"/>
    </source>
</evidence>
<evidence type="ECO:0000256" key="2">
    <source>
        <dbReference type="ARBA" id="ARBA00022741"/>
    </source>
</evidence>
<keyword evidence="2" id="KW-0547">Nucleotide-binding</keyword>
<dbReference type="Pfam" id="PF13245">
    <property type="entry name" value="AAA_19"/>
    <property type="match status" value="1"/>
</dbReference>
<dbReference type="InterPro" id="IPR011604">
    <property type="entry name" value="PDDEXK-like_dom_sf"/>
</dbReference>
<dbReference type="GO" id="GO:0043138">
    <property type="term" value="F:3'-5' DNA helicase activity"/>
    <property type="evidence" value="ECO:0007669"/>
    <property type="project" value="UniProtKB-EC"/>
</dbReference>
<evidence type="ECO:0000313" key="17">
    <source>
        <dbReference type="EMBL" id="CAB4585851.1"/>
    </source>
</evidence>
<keyword evidence="4" id="KW-0378">Hydrolase</keyword>
<feature type="compositionally biased region" description="Polar residues" evidence="14">
    <location>
        <begin position="349"/>
        <end position="358"/>
    </location>
</feature>
<keyword evidence="9" id="KW-0234">DNA repair</keyword>
<evidence type="ECO:0000259" key="15">
    <source>
        <dbReference type="PROSITE" id="PS51198"/>
    </source>
</evidence>
<comment type="catalytic activity">
    <reaction evidence="13">
        <text>ATP + H2O = ADP + phosphate + H(+)</text>
        <dbReference type="Rhea" id="RHEA:13065"/>
        <dbReference type="ChEBI" id="CHEBI:15377"/>
        <dbReference type="ChEBI" id="CHEBI:15378"/>
        <dbReference type="ChEBI" id="CHEBI:30616"/>
        <dbReference type="ChEBI" id="CHEBI:43474"/>
        <dbReference type="ChEBI" id="CHEBI:456216"/>
        <dbReference type="EC" id="5.6.2.4"/>
    </reaction>
</comment>
<dbReference type="GO" id="GO:0005829">
    <property type="term" value="C:cytosol"/>
    <property type="evidence" value="ECO:0007669"/>
    <property type="project" value="TreeGrafter"/>
</dbReference>
<evidence type="ECO:0000256" key="13">
    <source>
        <dbReference type="ARBA" id="ARBA00048988"/>
    </source>
</evidence>
<dbReference type="InterPro" id="IPR038726">
    <property type="entry name" value="PDDEXK_AddAB-type"/>
</dbReference>
<dbReference type="PROSITE" id="PS51217">
    <property type="entry name" value="UVRD_HELICASE_CTER"/>
    <property type="match status" value="1"/>
</dbReference>
<evidence type="ECO:0000256" key="5">
    <source>
        <dbReference type="ARBA" id="ARBA00022806"/>
    </source>
</evidence>
<dbReference type="GO" id="GO:0004527">
    <property type="term" value="F:exonuclease activity"/>
    <property type="evidence" value="ECO:0007669"/>
    <property type="project" value="UniProtKB-KW"/>
</dbReference>
<dbReference type="SUPFAM" id="SSF52980">
    <property type="entry name" value="Restriction endonuclease-like"/>
    <property type="match status" value="1"/>
</dbReference>
<feature type="domain" description="UvrD-like helicase ATP-binding" evidence="15">
    <location>
        <begin position="14"/>
        <end position="314"/>
    </location>
</feature>
<evidence type="ECO:0000256" key="12">
    <source>
        <dbReference type="ARBA" id="ARBA00034808"/>
    </source>
</evidence>
<keyword evidence="3" id="KW-0227">DNA damage</keyword>
<organism evidence="17">
    <name type="scientific">freshwater metagenome</name>
    <dbReference type="NCBI Taxonomy" id="449393"/>
    <lineage>
        <taxon>unclassified sequences</taxon>
        <taxon>metagenomes</taxon>
        <taxon>ecological metagenomes</taxon>
    </lineage>
</organism>
<proteinExistence type="predicted"/>
<dbReference type="EC" id="5.6.2.4" evidence="12"/>
<protein>
    <recommendedName>
        <fullName evidence="12">DNA 3'-5' helicase</fullName>
        <ecNumber evidence="12">5.6.2.4</ecNumber>
    </recommendedName>
</protein>
<sequence>MVTCTLGVMAIVSLDQNQRDVLAAVTDGRNHRVFGAPGTGKSTLIRELVAGIIESRGQAAARVITPSRQSATAMRDELTLRAGVATEGPLARSISSLAFAIVSEANGDGFPPRLLSGGEQDAILKDILDGQRETGVDAGWPDDIDINVRSIREFRTQVRDLLSRSRDLGLFGGDDRPLAKLAQLGESAGRPEWVAAASLLDDYIEYLEVSCPGQVDPAELINNATAILAKESARPIDEQITLVLDDAQDFTPSHWRFIAAWSRSRGPIVAFGDPDTATAGFRGTDPGVLTASPDSDTAVTWEPPLSLSTLHRQGGVMPDAIATVRAIIGLADGYTRPAADPSPAAPTTVVRTSLASSPSRERDTIARFLRSEHSPEKPFDAMAVIVRSGAEAESLVSHLNAMNIPAFAETTGRPLRDHPVVASLLLLVARGLHPENLTIDDVRTLLTGPIGGLSSLEYRAVRRTVRAAELASGSNLSADAILVRMMTDRNEVVVFNRPLPRGFTTVSRILHDVGAARESQMDELLWSVWNATGLADRWVSESTKTGYAATYAHDGLDAVLALFHVIETALSNSPTESADTFIERMMGQAVPNDSLSPRMTVGSVVVATPAAVVGREFAVTVVAGLNRGVWPNLRNRSAILHNTELASAAFVSSEERDQQQLDPRRAVLHDEVRLFLLAITRATDSMLLTALKTEDEAPSPLFRIFAGSKTRIEDASLDVAAANALVPTFVGANYVTTLRELVATLRAKLISSESTDSETADAAAALAKLVKEGVGGAAPSEWLGMRDITGEHRPLFPDGAVSVSPSGLDNFDASALDWFVESVASGASTISMSMGTLIHWVAEKATVFDINTLKTLVDTRWSELSFEAPWVNEAQRAIADTLVTGLSDYLTRAEQGGLEEVLHEQRLRITISDGGADGVTATIGGRIDRIERHADGTATIVDFKTGAKAKSDADTQENLQLRAYQYGLVNGGVVRRVDSDGITVPFHAENAGAKLVFPAVPSTPKGGSPLEYTENVQAVSDDTAHAEFAAAIMEAARGMHQSVFTGPRVGRDFAGSLDPNKVWVRIPEVSAHE</sequence>
<reference evidence="17" key="1">
    <citation type="submission" date="2020-05" db="EMBL/GenBank/DDBJ databases">
        <authorList>
            <person name="Chiriac C."/>
            <person name="Salcher M."/>
            <person name="Ghai R."/>
            <person name="Kavagutti S V."/>
        </authorList>
    </citation>
    <scope>NUCLEOTIDE SEQUENCE</scope>
</reference>
<dbReference type="Gene3D" id="3.90.320.10">
    <property type="match status" value="1"/>
</dbReference>
<evidence type="ECO:0000256" key="7">
    <source>
        <dbReference type="ARBA" id="ARBA00022840"/>
    </source>
</evidence>
<accession>A0A6J6FAG4</accession>
<evidence type="ECO:0000256" key="1">
    <source>
        <dbReference type="ARBA" id="ARBA00022722"/>
    </source>
</evidence>
<dbReference type="GO" id="GO:0000725">
    <property type="term" value="P:recombinational repair"/>
    <property type="evidence" value="ECO:0007669"/>
    <property type="project" value="TreeGrafter"/>
</dbReference>
<keyword evidence="10" id="KW-0413">Isomerase</keyword>
<dbReference type="Gene3D" id="3.40.50.300">
    <property type="entry name" value="P-loop containing nucleotide triphosphate hydrolases"/>
    <property type="match status" value="2"/>
</dbReference>
<dbReference type="PANTHER" id="PTHR11070">
    <property type="entry name" value="UVRD / RECB / PCRA DNA HELICASE FAMILY MEMBER"/>
    <property type="match status" value="1"/>
</dbReference>
<keyword evidence="7" id="KW-0067">ATP-binding</keyword>
<dbReference type="InterPro" id="IPR011335">
    <property type="entry name" value="Restrct_endonuc-II-like"/>
</dbReference>
<evidence type="ECO:0000256" key="4">
    <source>
        <dbReference type="ARBA" id="ARBA00022801"/>
    </source>
</evidence>
<dbReference type="InterPro" id="IPR014017">
    <property type="entry name" value="DNA_helicase_UvrD-like_C"/>
</dbReference>
<keyword evidence="6" id="KW-0269">Exonuclease</keyword>
<dbReference type="PANTHER" id="PTHR11070:SF59">
    <property type="entry name" value="DNA 3'-5' HELICASE"/>
    <property type="match status" value="1"/>
</dbReference>
<name>A0A6J6FAG4_9ZZZZ</name>
<dbReference type="AlphaFoldDB" id="A0A6J6FAG4"/>
<dbReference type="Pfam" id="PF12705">
    <property type="entry name" value="PDDEXK_1"/>
    <property type="match status" value="1"/>
</dbReference>
<feature type="domain" description="UvrD-like helicase C-terminal" evidence="16">
    <location>
        <begin position="318"/>
        <end position="592"/>
    </location>
</feature>
<dbReference type="InterPro" id="IPR014016">
    <property type="entry name" value="UvrD-like_ATP-bd"/>
</dbReference>
<dbReference type="SUPFAM" id="SSF52540">
    <property type="entry name" value="P-loop containing nucleoside triphosphate hydrolases"/>
    <property type="match status" value="1"/>
</dbReference>
<dbReference type="Gene3D" id="1.10.486.10">
    <property type="entry name" value="PCRA, domain 4"/>
    <property type="match status" value="1"/>
</dbReference>
<evidence type="ECO:0000256" key="10">
    <source>
        <dbReference type="ARBA" id="ARBA00023235"/>
    </source>
</evidence>
<comment type="catalytic activity">
    <reaction evidence="11">
        <text>Couples ATP hydrolysis with the unwinding of duplex DNA by translocating in the 3'-5' direction.</text>
        <dbReference type="EC" id="5.6.2.4"/>
    </reaction>
</comment>